<gene>
    <name evidence="2" type="ORF">LTR84_001271</name>
</gene>
<sequence>MKFLVGAAESGSRRDQEVLHYLEHVREVWHRLLRGDKAALQKVDQDTVKALELRAPRYSRRESLLLYGQMLSGQIFGAFSREEREEIWLDLRSIDGLIPSLFTFFEDLKYLSAPANCLKQLVHVSRRDTLRTAFQRKFAYSEVAEEQSIIEVAESTFSVKAGTMGNRFDLCYRQLWLFAMRHYKAIPIDASKKGKDLLAKAGPEKADEAILSDFVVLAQRLGFESKEIQELSRQSSDWQIARNALLKARKPDRYRYNEAHLEDYVGRIVELFMTATPLPVGPLSPVLVSGDPDAAGNRCGFPDEDAQEQDSRFLFLPYLHDEGSEVGQEITSFFVRRSVYQAFFGKISDLALENIPDYLLRGYPSSSQTIISTSELSQSNDVECTDWQISRTTQPELHETGGQRHEQLEQQRVEIERLERLEQQRLEQEQREKEQRERDQREKEQREKEQHEKEQREKDQREKDQREKEEQEKEQREKEEQEKEQREKEQREKEQREKEQREKEVREQEQQRLELLVLRRLEQDHEQDQREKDQREKDQREKDQRNQEELETRRLEKEKFDQESAMHESFRQKSVASGGGYFRHVADHSALLKPGVDAKKPPLDDKRHTPLQKPVNQPQVPEQRVGQRGLNSNPKPTNLKPTKKYGGGVLRSDEDNDGRIPRTLMNDQSARQRVGVDVYSLFSELTL</sequence>
<dbReference type="InterPro" id="IPR022198">
    <property type="entry name" value="DUF3723"/>
</dbReference>
<feature type="compositionally biased region" description="Low complexity" evidence="1">
    <location>
        <begin position="630"/>
        <end position="640"/>
    </location>
</feature>
<evidence type="ECO:0000313" key="2">
    <source>
        <dbReference type="EMBL" id="KAK5065433.1"/>
    </source>
</evidence>
<organism evidence="2 3">
    <name type="scientific">Exophiala bonariae</name>
    <dbReference type="NCBI Taxonomy" id="1690606"/>
    <lineage>
        <taxon>Eukaryota</taxon>
        <taxon>Fungi</taxon>
        <taxon>Dikarya</taxon>
        <taxon>Ascomycota</taxon>
        <taxon>Pezizomycotina</taxon>
        <taxon>Eurotiomycetes</taxon>
        <taxon>Chaetothyriomycetidae</taxon>
        <taxon>Chaetothyriales</taxon>
        <taxon>Herpotrichiellaceae</taxon>
        <taxon>Exophiala</taxon>
    </lineage>
</organism>
<dbReference type="Pfam" id="PF12520">
    <property type="entry name" value="DUF3723"/>
    <property type="match status" value="1"/>
</dbReference>
<dbReference type="AlphaFoldDB" id="A0AAV9NWZ2"/>
<name>A0AAV9NWZ2_9EURO</name>
<evidence type="ECO:0000313" key="3">
    <source>
        <dbReference type="Proteomes" id="UP001358417"/>
    </source>
</evidence>
<feature type="region of interest" description="Disordered" evidence="1">
    <location>
        <begin position="426"/>
        <end position="575"/>
    </location>
</feature>
<protein>
    <submittedName>
        <fullName evidence="2">Uncharacterized protein</fullName>
    </submittedName>
</protein>
<feature type="compositionally biased region" description="Basic and acidic residues" evidence="1">
    <location>
        <begin position="596"/>
        <end position="608"/>
    </location>
</feature>
<reference evidence="2 3" key="1">
    <citation type="submission" date="2023-08" db="EMBL/GenBank/DDBJ databases">
        <title>Black Yeasts Isolated from many extreme environments.</title>
        <authorList>
            <person name="Coleine C."/>
            <person name="Stajich J.E."/>
            <person name="Selbmann L."/>
        </authorList>
    </citation>
    <scope>NUCLEOTIDE SEQUENCE [LARGE SCALE GENOMIC DNA]</scope>
    <source>
        <strain evidence="2 3">CCFEE 5792</strain>
    </source>
</reference>
<proteinExistence type="predicted"/>
<feature type="region of interest" description="Disordered" evidence="1">
    <location>
        <begin position="592"/>
        <end position="670"/>
    </location>
</feature>
<dbReference type="RefSeq" id="XP_064712757.1">
    <property type="nucleotide sequence ID" value="XM_064844897.1"/>
</dbReference>
<keyword evidence="3" id="KW-1185">Reference proteome</keyword>
<feature type="compositionally biased region" description="Basic and acidic residues" evidence="1">
    <location>
        <begin position="426"/>
        <end position="571"/>
    </location>
</feature>
<feature type="compositionally biased region" description="Basic and acidic residues" evidence="1">
    <location>
        <begin position="651"/>
        <end position="660"/>
    </location>
</feature>
<evidence type="ECO:0000256" key="1">
    <source>
        <dbReference type="SAM" id="MobiDB-lite"/>
    </source>
</evidence>
<dbReference type="GeneID" id="89969493"/>
<comment type="caution">
    <text evidence="2">The sequence shown here is derived from an EMBL/GenBank/DDBJ whole genome shotgun (WGS) entry which is preliminary data.</text>
</comment>
<dbReference type="Proteomes" id="UP001358417">
    <property type="component" value="Unassembled WGS sequence"/>
</dbReference>
<dbReference type="EMBL" id="JAVRRD010000001">
    <property type="protein sequence ID" value="KAK5065433.1"/>
    <property type="molecule type" value="Genomic_DNA"/>
</dbReference>
<accession>A0AAV9NWZ2</accession>